<sequence>MNINEVVFTDSLPKIDLHGFDRDSARVAINDFINDNIKMGNQIITIIHGVGSGIIRKTTAETLSKNKNVEEFKTDYFNQGCTIVKLKNVR</sequence>
<dbReference type="Pfam" id="PF01713">
    <property type="entry name" value="Smr"/>
    <property type="match status" value="1"/>
</dbReference>
<dbReference type="EMBL" id="DVFV01000089">
    <property type="protein sequence ID" value="HIQ90931.1"/>
    <property type="molecule type" value="Genomic_DNA"/>
</dbReference>
<evidence type="ECO:0000313" key="2">
    <source>
        <dbReference type="EMBL" id="HIQ90931.1"/>
    </source>
</evidence>
<evidence type="ECO:0000313" key="3">
    <source>
        <dbReference type="Proteomes" id="UP000886786"/>
    </source>
</evidence>
<gene>
    <name evidence="2" type="ORF">IAB27_04840</name>
</gene>
<protein>
    <submittedName>
        <fullName evidence="2">Smr/MutS family protein</fullName>
    </submittedName>
</protein>
<accession>A0A9D1D005</accession>
<dbReference type="AlphaFoldDB" id="A0A9D1D005"/>
<proteinExistence type="predicted"/>
<dbReference type="Gene3D" id="3.30.1370.110">
    <property type="match status" value="1"/>
</dbReference>
<dbReference type="InterPro" id="IPR036063">
    <property type="entry name" value="Smr_dom_sf"/>
</dbReference>
<reference evidence="2" key="2">
    <citation type="journal article" date="2021" name="PeerJ">
        <title>Extensive microbial diversity within the chicken gut microbiome revealed by metagenomics and culture.</title>
        <authorList>
            <person name="Gilroy R."/>
            <person name="Ravi A."/>
            <person name="Getino M."/>
            <person name="Pursley I."/>
            <person name="Horton D.L."/>
            <person name="Alikhan N.F."/>
            <person name="Baker D."/>
            <person name="Gharbi K."/>
            <person name="Hall N."/>
            <person name="Watson M."/>
            <person name="Adriaenssens E.M."/>
            <person name="Foster-Nyarko E."/>
            <person name="Jarju S."/>
            <person name="Secka A."/>
            <person name="Antonio M."/>
            <person name="Oren A."/>
            <person name="Chaudhuri R.R."/>
            <person name="La Ragione R."/>
            <person name="Hildebrand F."/>
            <person name="Pallen M.J."/>
        </authorList>
    </citation>
    <scope>NUCLEOTIDE SEQUENCE</scope>
    <source>
        <strain evidence="2">CHK147-3167</strain>
    </source>
</reference>
<feature type="domain" description="Smr" evidence="1">
    <location>
        <begin position="15"/>
        <end position="87"/>
    </location>
</feature>
<comment type="caution">
    <text evidence="2">The sequence shown here is derived from an EMBL/GenBank/DDBJ whole genome shotgun (WGS) entry which is preliminary data.</text>
</comment>
<dbReference type="PROSITE" id="PS50828">
    <property type="entry name" value="SMR"/>
    <property type="match status" value="1"/>
</dbReference>
<dbReference type="InterPro" id="IPR002625">
    <property type="entry name" value="Smr_dom"/>
</dbReference>
<name>A0A9D1D005_9FIRM</name>
<organism evidence="2 3">
    <name type="scientific">Candidatus Coprosoma intestinipullorum</name>
    <dbReference type="NCBI Taxonomy" id="2840752"/>
    <lineage>
        <taxon>Bacteria</taxon>
        <taxon>Bacillati</taxon>
        <taxon>Bacillota</taxon>
        <taxon>Bacillota incertae sedis</taxon>
        <taxon>Candidatus Coprosoma</taxon>
    </lineage>
</organism>
<evidence type="ECO:0000259" key="1">
    <source>
        <dbReference type="PROSITE" id="PS50828"/>
    </source>
</evidence>
<dbReference type="SUPFAM" id="SSF160443">
    <property type="entry name" value="SMR domain-like"/>
    <property type="match status" value="1"/>
</dbReference>
<dbReference type="Proteomes" id="UP000886786">
    <property type="component" value="Unassembled WGS sequence"/>
</dbReference>
<dbReference type="SMART" id="SM00463">
    <property type="entry name" value="SMR"/>
    <property type="match status" value="1"/>
</dbReference>
<reference evidence="2" key="1">
    <citation type="submission" date="2020-10" db="EMBL/GenBank/DDBJ databases">
        <authorList>
            <person name="Gilroy R."/>
        </authorList>
    </citation>
    <scope>NUCLEOTIDE SEQUENCE</scope>
    <source>
        <strain evidence="2">CHK147-3167</strain>
    </source>
</reference>